<feature type="transmembrane region" description="Helical" evidence="7">
    <location>
        <begin position="131"/>
        <end position="153"/>
    </location>
</feature>
<evidence type="ECO:0000313" key="9">
    <source>
        <dbReference type="EMBL" id="KAK5064327.1"/>
    </source>
</evidence>
<dbReference type="AlphaFoldDB" id="A0AAV9NTB1"/>
<feature type="domain" description="Major facilitator superfamily (MFS) profile" evidence="8">
    <location>
        <begin position="44"/>
        <end position="496"/>
    </location>
</feature>
<feature type="transmembrane region" description="Helical" evidence="7">
    <location>
        <begin position="101"/>
        <end position="119"/>
    </location>
</feature>
<evidence type="ECO:0000313" key="10">
    <source>
        <dbReference type="Proteomes" id="UP001358417"/>
    </source>
</evidence>
<feature type="transmembrane region" description="Helical" evidence="7">
    <location>
        <begin position="399"/>
        <end position="420"/>
    </location>
</feature>
<dbReference type="PANTHER" id="PTHR48022">
    <property type="entry name" value="PLASTIDIC GLUCOSE TRANSPORTER 4"/>
    <property type="match status" value="1"/>
</dbReference>
<dbReference type="InterPro" id="IPR036259">
    <property type="entry name" value="MFS_trans_sf"/>
</dbReference>
<comment type="similarity">
    <text evidence="2">Belongs to the major facilitator superfamily. Sugar transporter (TC 2.A.1.1) family.</text>
</comment>
<dbReference type="InterPro" id="IPR020846">
    <property type="entry name" value="MFS_dom"/>
</dbReference>
<feature type="region of interest" description="Disordered" evidence="6">
    <location>
        <begin position="1"/>
        <end position="34"/>
    </location>
</feature>
<evidence type="ECO:0000256" key="7">
    <source>
        <dbReference type="SAM" id="Phobius"/>
    </source>
</evidence>
<feature type="transmembrane region" description="Helical" evidence="7">
    <location>
        <begin position="342"/>
        <end position="363"/>
    </location>
</feature>
<dbReference type="Gene3D" id="1.20.1250.20">
    <property type="entry name" value="MFS general substrate transporter like domains"/>
    <property type="match status" value="1"/>
</dbReference>
<keyword evidence="10" id="KW-1185">Reference proteome</keyword>
<evidence type="ECO:0000256" key="4">
    <source>
        <dbReference type="ARBA" id="ARBA00022989"/>
    </source>
</evidence>
<dbReference type="Proteomes" id="UP001358417">
    <property type="component" value="Unassembled WGS sequence"/>
</dbReference>
<dbReference type="InterPro" id="IPR050360">
    <property type="entry name" value="MFS_Sugar_Transporters"/>
</dbReference>
<name>A0AAV9NTB1_9EURO</name>
<feature type="transmembrane region" description="Helical" evidence="7">
    <location>
        <begin position="44"/>
        <end position="64"/>
    </location>
</feature>
<proteinExistence type="inferred from homology"/>
<feature type="transmembrane region" description="Helical" evidence="7">
    <location>
        <begin position="370"/>
        <end position="393"/>
    </location>
</feature>
<evidence type="ECO:0000259" key="8">
    <source>
        <dbReference type="PROSITE" id="PS50850"/>
    </source>
</evidence>
<sequence length="531" mass="56906">MSDMDLAEKEAATQQHSVAEHIDDTSSNGAPVDRPTTTKRMMFLGFYVGMAGWMYNFDLGYSGIVLQMMPFKEAFGTFGPVKKANGTVVHEYSLTPLQQSLVSVAIIFIGVGGALAGPIGKYGGRRGAIRAACFLIAVGAGGMLGTAGSYLNYMVCKCIQGVGLGILLAASPLWGAEVLLAEKRGLFLSLFGWGLALGQTMAGCVCLATSKYTTYLAWQTPIICHIPLALIFGLCTFAFPESPRWLLTKGREAEARRSFATYYGKAVDDPIISYQVQQTSSHIEAELAAMKTASGLELLRGVNLRRTFAALIVVLGIALTGIRFITTYAVIFLAGVGVGSPYLVTVIMASCVCVGVIGTPALMEYLGRRFGLLAGYSTLGIFMLLIAAVGTGLGPQSRVAQLVLVVFLCLWNFVYGLCLSASLATISAEQHSVRLRTNGQAFTIVVYEVFAFGLSFAVPYMISANYGNMGLNIGYFFAGISLIIWLGCFFFVPETGRLTLEQIDDMYASGKPAWKTSLKENKRIAAMSAGI</sequence>
<dbReference type="InterPro" id="IPR005828">
    <property type="entry name" value="MFS_sugar_transport-like"/>
</dbReference>
<accession>A0AAV9NTB1</accession>
<dbReference type="Pfam" id="PF00083">
    <property type="entry name" value="Sugar_tr"/>
    <property type="match status" value="1"/>
</dbReference>
<evidence type="ECO:0000256" key="1">
    <source>
        <dbReference type="ARBA" id="ARBA00004141"/>
    </source>
</evidence>
<feature type="transmembrane region" description="Helical" evidence="7">
    <location>
        <begin position="441"/>
        <end position="462"/>
    </location>
</feature>
<dbReference type="GO" id="GO:0016020">
    <property type="term" value="C:membrane"/>
    <property type="evidence" value="ECO:0007669"/>
    <property type="project" value="UniProtKB-SubCell"/>
</dbReference>
<comment type="caution">
    <text evidence="9">The sequence shown here is derived from an EMBL/GenBank/DDBJ whole genome shotgun (WGS) entry which is preliminary data.</text>
</comment>
<feature type="transmembrane region" description="Helical" evidence="7">
    <location>
        <begin position="216"/>
        <end position="239"/>
    </location>
</feature>
<dbReference type="SUPFAM" id="SSF103473">
    <property type="entry name" value="MFS general substrate transporter"/>
    <property type="match status" value="1"/>
</dbReference>
<keyword evidence="3 7" id="KW-0812">Transmembrane</keyword>
<feature type="transmembrane region" description="Helical" evidence="7">
    <location>
        <begin position="159"/>
        <end position="180"/>
    </location>
</feature>
<reference evidence="9 10" key="1">
    <citation type="submission" date="2023-08" db="EMBL/GenBank/DDBJ databases">
        <title>Black Yeasts Isolated from many extreme environments.</title>
        <authorList>
            <person name="Coleine C."/>
            <person name="Stajich J.E."/>
            <person name="Selbmann L."/>
        </authorList>
    </citation>
    <scope>NUCLEOTIDE SEQUENCE [LARGE SCALE GENOMIC DNA]</scope>
    <source>
        <strain evidence="9 10">CCFEE 5792</strain>
    </source>
</reference>
<evidence type="ECO:0000256" key="2">
    <source>
        <dbReference type="ARBA" id="ARBA00010992"/>
    </source>
</evidence>
<dbReference type="GeneID" id="89968382"/>
<feature type="transmembrane region" description="Helical" evidence="7">
    <location>
        <begin position="187"/>
        <end position="210"/>
    </location>
</feature>
<gene>
    <name evidence="9" type="ORF">LTR84_000160</name>
</gene>
<protein>
    <recommendedName>
        <fullName evidence="8">Major facilitator superfamily (MFS) profile domain-containing protein</fullName>
    </recommendedName>
</protein>
<evidence type="ECO:0000256" key="5">
    <source>
        <dbReference type="ARBA" id="ARBA00023136"/>
    </source>
</evidence>
<dbReference type="PROSITE" id="PS50850">
    <property type="entry name" value="MFS"/>
    <property type="match status" value="1"/>
</dbReference>
<keyword evidence="4 7" id="KW-1133">Transmembrane helix</keyword>
<keyword evidence="5 7" id="KW-0472">Membrane</keyword>
<dbReference type="GO" id="GO:0005351">
    <property type="term" value="F:carbohydrate:proton symporter activity"/>
    <property type="evidence" value="ECO:0007669"/>
    <property type="project" value="TreeGrafter"/>
</dbReference>
<feature type="transmembrane region" description="Helical" evidence="7">
    <location>
        <begin position="308"/>
        <end position="336"/>
    </location>
</feature>
<evidence type="ECO:0000256" key="3">
    <source>
        <dbReference type="ARBA" id="ARBA00022692"/>
    </source>
</evidence>
<organism evidence="9 10">
    <name type="scientific">Exophiala bonariae</name>
    <dbReference type="NCBI Taxonomy" id="1690606"/>
    <lineage>
        <taxon>Eukaryota</taxon>
        <taxon>Fungi</taxon>
        <taxon>Dikarya</taxon>
        <taxon>Ascomycota</taxon>
        <taxon>Pezizomycotina</taxon>
        <taxon>Eurotiomycetes</taxon>
        <taxon>Chaetothyriomycetidae</taxon>
        <taxon>Chaetothyriales</taxon>
        <taxon>Herpotrichiellaceae</taxon>
        <taxon>Exophiala</taxon>
    </lineage>
</organism>
<feature type="transmembrane region" description="Helical" evidence="7">
    <location>
        <begin position="474"/>
        <end position="492"/>
    </location>
</feature>
<comment type="subcellular location">
    <subcellularLocation>
        <location evidence="1">Membrane</location>
        <topology evidence="1">Multi-pass membrane protein</topology>
    </subcellularLocation>
</comment>
<dbReference type="RefSeq" id="XP_064711651.1">
    <property type="nucleotide sequence ID" value="XM_064843791.1"/>
</dbReference>
<evidence type="ECO:0000256" key="6">
    <source>
        <dbReference type="SAM" id="MobiDB-lite"/>
    </source>
</evidence>
<dbReference type="EMBL" id="JAVRRD010000001">
    <property type="protein sequence ID" value="KAK5064327.1"/>
    <property type="molecule type" value="Genomic_DNA"/>
</dbReference>
<feature type="compositionally biased region" description="Basic and acidic residues" evidence="6">
    <location>
        <begin position="1"/>
        <end position="11"/>
    </location>
</feature>
<dbReference type="PANTHER" id="PTHR48022:SF77">
    <property type="entry name" value="MAJOR FACILITATOR SUPERFAMILY (MFS) PROFILE DOMAIN-CONTAINING PROTEIN"/>
    <property type="match status" value="1"/>
</dbReference>